<feature type="transmembrane region" description="Helical" evidence="1">
    <location>
        <begin position="116"/>
        <end position="135"/>
    </location>
</feature>
<keyword evidence="1" id="KW-0472">Membrane</keyword>
<reference evidence="3" key="1">
    <citation type="submission" date="2017-03" db="EMBL/GenBank/DDBJ databases">
        <authorList>
            <person name="Rodrigo-Torres L."/>
            <person name="Arahal R.D."/>
            <person name="Lucena T."/>
        </authorList>
    </citation>
    <scope>NUCLEOTIDE SEQUENCE [LARGE SCALE GENOMIC DNA]</scope>
    <source>
        <strain evidence="3">CECT 8411</strain>
    </source>
</reference>
<dbReference type="AlphaFoldDB" id="A0A1X7ACM1"/>
<sequence length="552" mass="61071">MSSLHISRYERYLPIVVFALIIISRIIAIVDGRDPGFDQAMLMANFPLESLHSYFQPLPLFEQATALGSVALLDLVSNVFGNEGLTRIHAIRIWAALAACLGYFILYHMLRQSFSIWEATLALTLIAAPNEALLFTTNPKNYVNAFLVSCLLMWVGQAYLKNPDGRRVAAFLGVTLLTSIFAFTAPFIVAATGGGMLVATLSRYPRQEWTSPQARRDLLRLTVLGLMAVICCLLFFLYFTRPITVLDQMAYANRYDAVFLTIASPFSDHNLYAGKNILRVFYLMVAPAYLNELIFSLGLLQYITIIHLICLLISLIGFLTLWGRSKFLAGGLSAGILTILVANTAHILPIASVRHFLFLTPFVVPCFALGVVRVVEFILARLNAQAFVPVVLSVIMLAICGAAVLRSGDLKNAEVSEHLARIDEFPAPLWIYYGAQPSVRTLRSDLILNPNAKVIGLLPHESTTSSWMLAARESQNRLTSEEYFKQTATALAGQEPVWLLFTHYLSETRVPNGLDRFIGIAEADGRVCQTQSAPGSLLALCAMPDDLPTNWQ</sequence>
<keyword evidence="3" id="KW-1185">Reference proteome</keyword>
<evidence type="ECO:0000313" key="3">
    <source>
        <dbReference type="Proteomes" id="UP000193778"/>
    </source>
</evidence>
<feature type="transmembrane region" description="Helical" evidence="1">
    <location>
        <begin position="142"/>
        <end position="160"/>
    </location>
</feature>
<keyword evidence="1" id="KW-0812">Transmembrane</keyword>
<evidence type="ECO:0000256" key="1">
    <source>
        <dbReference type="SAM" id="Phobius"/>
    </source>
</evidence>
<dbReference type="RefSeq" id="WP_085824707.1">
    <property type="nucleotide sequence ID" value="NZ_FWFP01000017.1"/>
</dbReference>
<feature type="transmembrane region" description="Helical" evidence="1">
    <location>
        <begin position="302"/>
        <end position="322"/>
    </location>
</feature>
<organism evidence="2 3">
    <name type="scientific">Ruegeria meonggei</name>
    <dbReference type="NCBI Taxonomy" id="1446476"/>
    <lineage>
        <taxon>Bacteria</taxon>
        <taxon>Pseudomonadati</taxon>
        <taxon>Pseudomonadota</taxon>
        <taxon>Alphaproteobacteria</taxon>
        <taxon>Rhodobacterales</taxon>
        <taxon>Roseobacteraceae</taxon>
        <taxon>Ruegeria</taxon>
    </lineage>
</organism>
<feature type="transmembrane region" description="Helical" evidence="1">
    <location>
        <begin position="218"/>
        <end position="239"/>
    </location>
</feature>
<dbReference type="Proteomes" id="UP000193778">
    <property type="component" value="Unassembled WGS sequence"/>
</dbReference>
<dbReference type="EMBL" id="FWFP01000017">
    <property type="protein sequence ID" value="SLN75809.1"/>
    <property type="molecule type" value="Genomic_DNA"/>
</dbReference>
<feature type="transmembrane region" description="Helical" evidence="1">
    <location>
        <begin position="328"/>
        <end position="349"/>
    </location>
</feature>
<evidence type="ECO:0000313" key="2">
    <source>
        <dbReference type="EMBL" id="SLN75809.1"/>
    </source>
</evidence>
<feature type="transmembrane region" description="Helical" evidence="1">
    <location>
        <begin position="386"/>
        <end position="405"/>
    </location>
</feature>
<gene>
    <name evidence="2" type="ORF">RUM8411_04264</name>
</gene>
<evidence type="ECO:0008006" key="4">
    <source>
        <dbReference type="Google" id="ProtNLM"/>
    </source>
</evidence>
<feature type="transmembrane region" description="Helical" evidence="1">
    <location>
        <begin position="93"/>
        <end position="110"/>
    </location>
</feature>
<proteinExistence type="predicted"/>
<feature type="transmembrane region" description="Helical" evidence="1">
    <location>
        <begin position="172"/>
        <end position="198"/>
    </location>
</feature>
<protein>
    <recommendedName>
        <fullName evidence="4">Glycosyltransferase RgtA/B/C/D-like domain-containing protein</fullName>
    </recommendedName>
</protein>
<accession>A0A1X7ACM1</accession>
<feature type="transmembrane region" description="Helical" evidence="1">
    <location>
        <begin position="12"/>
        <end position="30"/>
    </location>
</feature>
<feature type="transmembrane region" description="Helical" evidence="1">
    <location>
        <begin position="356"/>
        <end position="380"/>
    </location>
</feature>
<feature type="transmembrane region" description="Helical" evidence="1">
    <location>
        <begin position="60"/>
        <end position="81"/>
    </location>
</feature>
<name>A0A1X7ACM1_9RHOB</name>
<keyword evidence="1" id="KW-1133">Transmembrane helix</keyword>